<accession>A0A1B1N9F4</accession>
<keyword evidence="2" id="KW-1185">Reference proteome</keyword>
<evidence type="ECO:0000313" key="2">
    <source>
        <dbReference type="Proteomes" id="UP000092482"/>
    </source>
</evidence>
<evidence type="ECO:0000313" key="1">
    <source>
        <dbReference type="EMBL" id="ANS78044.1"/>
    </source>
</evidence>
<dbReference type="EMBL" id="CP014989">
    <property type="protein sequence ID" value="ANS78044.1"/>
    <property type="molecule type" value="Genomic_DNA"/>
</dbReference>
<dbReference type="KEGG" id="serj:SGUI_0648"/>
<dbReference type="OrthoDB" id="9795104at2"/>
<dbReference type="PATRIC" id="fig|1758689.4.peg.668"/>
<reference evidence="1 2" key="1">
    <citation type="submission" date="2016-03" db="EMBL/GenBank/DDBJ databases">
        <title>Shallow-sea hydrothermal system.</title>
        <authorList>
            <person name="Tang K."/>
        </authorList>
    </citation>
    <scope>NUCLEOTIDE SEQUENCE [LARGE SCALE GENOMIC DNA]</scope>
    <source>
        <strain evidence="1 2">JLT9</strain>
    </source>
</reference>
<organism evidence="1 2">
    <name type="scientific">Serinicoccus hydrothermalis</name>
    <dbReference type="NCBI Taxonomy" id="1758689"/>
    <lineage>
        <taxon>Bacteria</taxon>
        <taxon>Bacillati</taxon>
        <taxon>Actinomycetota</taxon>
        <taxon>Actinomycetes</taxon>
        <taxon>Micrococcales</taxon>
        <taxon>Ornithinimicrobiaceae</taxon>
        <taxon>Serinicoccus</taxon>
    </lineage>
</organism>
<gene>
    <name evidence="1" type="ORF">SGUI_0648</name>
</gene>
<sequence length="192" mass="19669">MEQIQSQPVPAVVRWTRRLEQTEALDGAVSAVEPTITSLFGSGTTGWVLRGEWLGHALHPLLTDITMGSWTSATVLDVVGGPGSAPAAQRLVGLGLLTAGPTAWSGWAEWSETGTRDKRVGLVHAAGNALAASAYAASWLARRGGHHRLGALLAVGGAGASGAAAYLGGHLAVARDVGSRHPAFDDPAEIVA</sequence>
<protein>
    <submittedName>
        <fullName evidence="1">Ferredoxin, 2Fe-2S</fullName>
    </submittedName>
</protein>
<dbReference type="STRING" id="1758689.SGUI_0648"/>
<dbReference type="RefSeq" id="WP_066636244.1">
    <property type="nucleotide sequence ID" value="NZ_CP014989.1"/>
</dbReference>
<dbReference type="AlphaFoldDB" id="A0A1B1N9F4"/>
<dbReference type="Proteomes" id="UP000092482">
    <property type="component" value="Chromosome"/>
</dbReference>
<name>A0A1B1N9F4_9MICO</name>
<proteinExistence type="predicted"/>